<dbReference type="Proteomes" id="UP000694565">
    <property type="component" value="Unplaced"/>
</dbReference>
<keyword evidence="3 7" id="KW-0732">Signal</keyword>
<organism evidence="10 11">
    <name type="scientific">Cyclopterus lumpus</name>
    <name type="common">Lumpsucker</name>
    <dbReference type="NCBI Taxonomy" id="8103"/>
    <lineage>
        <taxon>Eukaryota</taxon>
        <taxon>Metazoa</taxon>
        <taxon>Chordata</taxon>
        <taxon>Craniata</taxon>
        <taxon>Vertebrata</taxon>
        <taxon>Euteleostomi</taxon>
        <taxon>Actinopterygii</taxon>
        <taxon>Neopterygii</taxon>
        <taxon>Teleostei</taxon>
        <taxon>Neoteleostei</taxon>
        <taxon>Acanthomorphata</taxon>
        <taxon>Eupercaria</taxon>
        <taxon>Perciformes</taxon>
        <taxon>Cottioidei</taxon>
        <taxon>Cottales</taxon>
        <taxon>Cyclopteridae</taxon>
        <taxon>Cyclopterus</taxon>
    </lineage>
</organism>
<dbReference type="InterPro" id="IPR011677">
    <property type="entry name" value="TCTN1-3_dom"/>
</dbReference>
<keyword evidence="11" id="KW-1185">Reference proteome</keyword>
<comment type="subunit">
    <text evidence="2">Part of the tectonic-like complex (also named B9 complex).</text>
</comment>
<evidence type="ECO:0000256" key="5">
    <source>
        <dbReference type="ARBA" id="ARBA00023180"/>
    </source>
</evidence>
<dbReference type="GO" id="GO:0036038">
    <property type="term" value="C:MKS complex"/>
    <property type="evidence" value="ECO:0007669"/>
    <property type="project" value="TreeGrafter"/>
</dbReference>
<dbReference type="Ensembl" id="ENSCLMT00005010220.1">
    <property type="protein sequence ID" value="ENSCLMP00005009409.1"/>
    <property type="gene ID" value="ENSCLMG00005005284.1"/>
</dbReference>
<dbReference type="Pfam" id="PF25752">
    <property type="entry name" value="DUF1619_N"/>
    <property type="match status" value="1"/>
</dbReference>
<evidence type="ECO:0000256" key="6">
    <source>
        <dbReference type="SAM" id="MobiDB-lite"/>
    </source>
</evidence>
<dbReference type="PANTHER" id="PTHR14611:SF1">
    <property type="entry name" value="TECTONIC-1"/>
    <property type="match status" value="1"/>
</dbReference>
<dbReference type="GO" id="GO:0060271">
    <property type="term" value="P:cilium assembly"/>
    <property type="evidence" value="ECO:0007669"/>
    <property type="project" value="TreeGrafter"/>
</dbReference>
<dbReference type="AlphaFoldDB" id="A0A8C2WXT7"/>
<dbReference type="PANTHER" id="PTHR14611">
    <property type="entry name" value="TECTONIC FAMILY MEMBER"/>
    <property type="match status" value="1"/>
</dbReference>
<feature type="domain" description="Tectonic-1-3" evidence="8">
    <location>
        <begin position="408"/>
        <end position="585"/>
    </location>
</feature>
<dbReference type="InterPro" id="IPR057724">
    <property type="entry name" value="TCTN1-3_N"/>
</dbReference>
<keyword evidence="4" id="KW-0970">Cilium biogenesis/degradation</keyword>
<evidence type="ECO:0000259" key="8">
    <source>
        <dbReference type="Pfam" id="PF07773"/>
    </source>
</evidence>
<reference evidence="10" key="1">
    <citation type="submission" date="2025-08" db="UniProtKB">
        <authorList>
            <consortium name="Ensembl"/>
        </authorList>
    </citation>
    <scope>IDENTIFICATION</scope>
</reference>
<dbReference type="Pfam" id="PF07773">
    <property type="entry name" value="TCTN_DUF1619"/>
    <property type="match status" value="2"/>
</dbReference>
<feature type="region of interest" description="Disordered" evidence="6">
    <location>
        <begin position="55"/>
        <end position="84"/>
    </location>
</feature>
<feature type="compositionally biased region" description="Low complexity" evidence="6">
    <location>
        <begin position="62"/>
        <end position="78"/>
    </location>
</feature>
<dbReference type="OrthoDB" id="2104337at2759"/>
<feature type="domain" description="Tectonic-1-3 N-terminal" evidence="9">
    <location>
        <begin position="94"/>
        <end position="196"/>
    </location>
</feature>
<dbReference type="CTD" id="79600"/>
<proteinExistence type="inferred from homology"/>
<feature type="domain" description="Tectonic-1-3" evidence="8">
    <location>
        <begin position="227"/>
        <end position="396"/>
    </location>
</feature>
<dbReference type="GO" id="GO:1904491">
    <property type="term" value="P:protein localization to ciliary transition zone"/>
    <property type="evidence" value="ECO:0007669"/>
    <property type="project" value="TreeGrafter"/>
</dbReference>
<gene>
    <name evidence="10" type="primary">tctn1</name>
</gene>
<evidence type="ECO:0000313" key="10">
    <source>
        <dbReference type="Ensembl" id="ENSCLMP00005009409.1"/>
    </source>
</evidence>
<comment type="similarity">
    <text evidence="1">Belongs to the tectonic family.</text>
</comment>
<dbReference type="InterPro" id="IPR040354">
    <property type="entry name" value="TCTN1-3"/>
</dbReference>
<evidence type="ECO:0000259" key="9">
    <source>
        <dbReference type="Pfam" id="PF25752"/>
    </source>
</evidence>
<dbReference type="RefSeq" id="XP_034399174.1">
    <property type="nucleotide sequence ID" value="XM_034543283.1"/>
</dbReference>
<dbReference type="GeneID" id="117737364"/>
<dbReference type="GeneTree" id="ENSGT00570000079101"/>
<evidence type="ECO:0000256" key="4">
    <source>
        <dbReference type="ARBA" id="ARBA00022794"/>
    </source>
</evidence>
<evidence type="ECO:0000313" key="11">
    <source>
        <dbReference type="Proteomes" id="UP000694565"/>
    </source>
</evidence>
<evidence type="ECO:0000256" key="3">
    <source>
        <dbReference type="ARBA" id="ARBA00022729"/>
    </source>
</evidence>
<evidence type="ECO:0000256" key="7">
    <source>
        <dbReference type="SAM" id="SignalP"/>
    </source>
</evidence>
<protein>
    <submittedName>
        <fullName evidence="10">Tectonic family member 1</fullName>
    </submittedName>
</protein>
<accession>A0A8C2WXT7</accession>
<reference evidence="10" key="2">
    <citation type="submission" date="2025-09" db="UniProtKB">
        <authorList>
            <consortium name="Ensembl"/>
        </authorList>
    </citation>
    <scope>IDENTIFICATION</scope>
</reference>
<feature type="signal peptide" evidence="7">
    <location>
        <begin position="1"/>
        <end position="28"/>
    </location>
</feature>
<dbReference type="KEGG" id="clum:117737364"/>
<feature type="chain" id="PRO_5034072558" evidence="7">
    <location>
        <begin position="29"/>
        <end position="614"/>
    </location>
</feature>
<evidence type="ECO:0000256" key="2">
    <source>
        <dbReference type="ARBA" id="ARBA00011495"/>
    </source>
</evidence>
<name>A0A8C2WXT7_CYCLU</name>
<evidence type="ECO:0000256" key="1">
    <source>
        <dbReference type="ARBA" id="ARBA00007633"/>
    </source>
</evidence>
<sequence>MAVSAAVFLSTSNLLCLFLLSTAGTTHGNITSYNFNTTYGDQNLTFNVTDNYTTTQPTEFDSTTPTTSSYSSTVQPTSPAEPLPVTGRLLPPVTEVGSLCPCDIHKDVCDINCCCDRACSEEVALFTGCLVDSVSGKKQLCSIDVATYSLGRTVDGFSELQSSVQNKTNYDVFCIQSQNRVDGLSHPSPALPTDSNFDSLFKEFTSFIFGSEENGGLVTPAQLQSLSGYQCGDVMVTAGESGQRGMFWLPAPCITADCMDTSPAAFLKDQSSWCSRRVVLQQDCGSLPALSMNTYTDIWIFAGKTQDAALVPVEVASVVLQSVDGTQTELKVSGGENLNPVHLNPTFCANVVLKVAYVTKYNPAGEIVNVTVSLVLGFVRKAALRLEQEFHITFVQENGEEAAVHYSGNPGYVVGLPLVSGTRTAEGIARSVNPRDTVSLLHSAEDQDCLQGPHQRSPVLFGLDSVSGCALRLEDAVNCSLVLQVLLDVLRGPHAMFVASFGNSPLDYPLDWVPIESTFNPGEAQRCSIPLSLHIEIEWTKYGSLVNPQAQIVSIKEVIQTNTTSLDKLSGGSSLLSIRSSVAFVPVSTAALPGYRAMPTINAKLPFDFFFPFV</sequence>
<keyword evidence="5" id="KW-0325">Glycoprotein</keyword>